<keyword evidence="4" id="KW-0719">Serine esterase</keyword>
<reference evidence="11" key="1">
    <citation type="journal article" date="2022" name="New Phytol.">
        <title>Evolutionary transition to the ectomycorrhizal habit in the genomes of a hyperdiverse lineage of mushroom-forming fungi.</title>
        <authorList>
            <person name="Looney B."/>
            <person name="Miyauchi S."/>
            <person name="Morin E."/>
            <person name="Drula E."/>
            <person name="Courty P.E."/>
            <person name="Kohler A."/>
            <person name="Kuo A."/>
            <person name="LaButti K."/>
            <person name="Pangilinan J."/>
            <person name="Lipzen A."/>
            <person name="Riley R."/>
            <person name="Andreopoulos W."/>
            <person name="He G."/>
            <person name="Johnson J."/>
            <person name="Nolan M."/>
            <person name="Tritt A."/>
            <person name="Barry K.W."/>
            <person name="Grigoriev I.V."/>
            <person name="Nagy L.G."/>
            <person name="Hibbett D."/>
            <person name="Henrissat B."/>
            <person name="Matheny P.B."/>
            <person name="Labbe J."/>
            <person name="Martin F.M."/>
        </authorList>
    </citation>
    <scope>NUCLEOTIDE SEQUENCE</scope>
    <source>
        <strain evidence="11">BPL690</strain>
    </source>
</reference>
<evidence type="ECO:0000256" key="3">
    <source>
        <dbReference type="ARBA" id="ARBA00014923"/>
    </source>
</evidence>
<sequence>MDPPPLIFNSITKHTATVIFLHGLGDTGHGWGDSVSSVFRYDTSLSHVKWILPHAPSMSVTANFGMQMPAWFDITHFDFETAEDEDGMLRTVSSVNRLISAEVSSGIEPGRIVIGGFSQGAAMSLLTGLTNERKLGGIVSLSGWLVLRNKMKAMCSEHALAMPVFWGHGTADPLVTFDLGCTSVDFLKTTLGLPATLPDALDGATLKGVMFRQYAGLQHGVAPQELDDLKVWLKKILPQDSE</sequence>
<dbReference type="EMBL" id="WTXG01000002">
    <property type="protein sequence ID" value="KAI0307202.1"/>
    <property type="molecule type" value="Genomic_DNA"/>
</dbReference>
<dbReference type="SUPFAM" id="SSF53474">
    <property type="entry name" value="alpha/beta-Hydrolases"/>
    <property type="match status" value="1"/>
</dbReference>
<comment type="similarity">
    <text evidence="1">Belongs to the AB hydrolase superfamily. AB hydrolase 2 family.</text>
</comment>
<dbReference type="GO" id="GO:0005737">
    <property type="term" value="C:cytoplasm"/>
    <property type="evidence" value="ECO:0007669"/>
    <property type="project" value="TreeGrafter"/>
</dbReference>
<evidence type="ECO:0000313" key="12">
    <source>
        <dbReference type="Proteomes" id="UP001203297"/>
    </source>
</evidence>
<dbReference type="InterPro" id="IPR003140">
    <property type="entry name" value="PLipase/COase/thioEstase"/>
</dbReference>
<evidence type="ECO:0000259" key="10">
    <source>
        <dbReference type="Pfam" id="PF02230"/>
    </source>
</evidence>
<keyword evidence="6" id="KW-0276">Fatty acid metabolism</keyword>
<dbReference type="GO" id="GO:0052689">
    <property type="term" value="F:carboxylic ester hydrolase activity"/>
    <property type="evidence" value="ECO:0007669"/>
    <property type="project" value="UniProtKB-KW"/>
</dbReference>
<keyword evidence="6" id="KW-0443">Lipid metabolism</keyword>
<accession>A0AAD4MB89</accession>
<keyword evidence="5" id="KW-0378">Hydrolase</keyword>
<keyword evidence="12" id="KW-1185">Reference proteome</keyword>
<evidence type="ECO:0000256" key="4">
    <source>
        <dbReference type="ARBA" id="ARBA00022487"/>
    </source>
</evidence>
<dbReference type="Gene3D" id="3.40.50.1820">
    <property type="entry name" value="alpha/beta hydrolase"/>
    <property type="match status" value="1"/>
</dbReference>
<dbReference type="Pfam" id="PF02230">
    <property type="entry name" value="Abhydrolase_2"/>
    <property type="match status" value="1"/>
</dbReference>
<dbReference type="GO" id="GO:0006631">
    <property type="term" value="P:fatty acid metabolic process"/>
    <property type="evidence" value="ECO:0007669"/>
    <property type="project" value="UniProtKB-KW"/>
</dbReference>
<evidence type="ECO:0000256" key="1">
    <source>
        <dbReference type="ARBA" id="ARBA00006499"/>
    </source>
</evidence>
<proteinExistence type="inferred from homology"/>
<comment type="caution">
    <text evidence="11">The sequence shown here is derived from an EMBL/GenBank/DDBJ whole genome shotgun (WGS) entry which is preliminary data.</text>
</comment>
<gene>
    <name evidence="11" type="ORF">B0F90DRAFT_535872</name>
</gene>
<evidence type="ECO:0000256" key="7">
    <source>
        <dbReference type="ARBA" id="ARBA00029392"/>
    </source>
</evidence>
<comment type="catalytic activity">
    <reaction evidence="9">
        <text>S-hexadecanoyl-L-cysteinyl-[protein] + H2O = L-cysteinyl-[protein] + hexadecanoate + H(+)</text>
        <dbReference type="Rhea" id="RHEA:19233"/>
        <dbReference type="Rhea" id="RHEA-COMP:10131"/>
        <dbReference type="Rhea" id="RHEA-COMP:11032"/>
        <dbReference type="ChEBI" id="CHEBI:7896"/>
        <dbReference type="ChEBI" id="CHEBI:15377"/>
        <dbReference type="ChEBI" id="CHEBI:15378"/>
        <dbReference type="ChEBI" id="CHEBI:29950"/>
        <dbReference type="ChEBI" id="CHEBI:74151"/>
        <dbReference type="EC" id="3.1.2.22"/>
    </reaction>
</comment>
<comment type="function">
    <text evidence="7">Hydrolyzes fatty acids from S-acylated cysteine residues in proteins with a strong preference for palmitoylated G-alpha proteins over other acyl substrates. Mediates the deacylation of G-alpha proteins such as GPA1 in vivo, but has weak or no activity toward palmitoylated Ras proteins. Has weak lysophospholipase activity in vitro; however such activity may not exist in vivo.</text>
</comment>
<dbReference type="PANTHER" id="PTHR10655:SF17">
    <property type="entry name" value="LYSOPHOSPHOLIPASE-LIKE PROTEIN 1"/>
    <property type="match status" value="1"/>
</dbReference>
<feature type="domain" description="Phospholipase/carboxylesterase/thioesterase" evidence="10">
    <location>
        <begin position="7"/>
        <end position="192"/>
    </location>
</feature>
<evidence type="ECO:0000256" key="2">
    <source>
        <dbReference type="ARBA" id="ARBA00012423"/>
    </source>
</evidence>
<protein>
    <recommendedName>
        <fullName evidence="3">Acyl-protein thioesterase 1</fullName>
        <ecNumber evidence="2">3.1.2.22</ecNumber>
    </recommendedName>
    <alternativeName>
        <fullName evidence="8">Palmitoyl-protein hydrolase</fullName>
    </alternativeName>
</protein>
<evidence type="ECO:0000256" key="5">
    <source>
        <dbReference type="ARBA" id="ARBA00022801"/>
    </source>
</evidence>
<dbReference type="EC" id="3.1.2.22" evidence="2"/>
<dbReference type="InterPro" id="IPR050565">
    <property type="entry name" value="LYPA1-2/EST-like"/>
</dbReference>
<dbReference type="GO" id="GO:0008474">
    <property type="term" value="F:palmitoyl-(protein) hydrolase activity"/>
    <property type="evidence" value="ECO:0007669"/>
    <property type="project" value="UniProtKB-EC"/>
</dbReference>
<evidence type="ECO:0000256" key="8">
    <source>
        <dbReference type="ARBA" id="ARBA00031195"/>
    </source>
</evidence>
<organism evidence="11 12">
    <name type="scientific">Multifurca ochricompacta</name>
    <dbReference type="NCBI Taxonomy" id="376703"/>
    <lineage>
        <taxon>Eukaryota</taxon>
        <taxon>Fungi</taxon>
        <taxon>Dikarya</taxon>
        <taxon>Basidiomycota</taxon>
        <taxon>Agaricomycotina</taxon>
        <taxon>Agaricomycetes</taxon>
        <taxon>Russulales</taxon>
        <taxon>Russulaceae</taxon>
        <taxon>Multifurca</taxon>
    </lineage>
</organism>
<name>A0AAD4MB89_9AGAM</name>
<dbReference type="AlphaFoldDB" id="A0AAD4MB89"/>
<evidence type="ECO:0000313" key="11">
    <source>
        <dbReference type="EMBL" id="KAI0307202.1"/>
    </source>
</evidence>
<dbReference type="InterPro" id="IPR029058">
    <property type="entry name" value="AB_hydrolase_fold"/>
</dbReference>
<dbReference type="Proteomes" id="UP001203297">
    <property type="component" value="Unassembled WGS sequence"/>
</dbReference>
<dbReference type="PANTHER" id="PTHR10655">
    <property type="entry name" value="LYSOPHOSPHOLIPASE-RELATED"/>
    <property type="match status" value="1"/>
</dbReference>
<evidence type="ECO:0000256" key="9">
    <source>
        <dbReference type="ARBA" id="ARBA00047337"/>
    </source>
</evidence>
<evidence type="ECO:0000256" key="6">
    <source>
        <dbReference type="ARBA" id="ARBA00022832"/>
    </source>
</evidence>